<protein>
    <submittedName>
        <fullName evidence="2">Uncharacterized protein</fullName>
    </submittedName>
</protein>
<evidence type="ECO:0000313" key="3">
    <source>
        <dbReference type="Proteomes" id="UP001153269"/>
    </source>
</evidence>
<evidence type="ECO:0000256" key="1">
    <source>
        <dbReference type="SAM" id="MobiDB-lite"/>
    </source>
</evidence>
<gene>
    <name evidence="2" type="ORF">PLEPLA_LOCUS34322</name>
</gene>
<feature type="compositionally biased region" description="Basic and acidic residues" evidence="1">
    <location>
        <begin position="1"/>
        <end position="11"/>
    </location>
</feature>
<comment type="caution">
    <text evidence="2">The sequence shown here is derived from an EMBL/GenBank/DDBJ whole genome shotgun (WGS) entry which is preliminary data.</text>
</comment>
<evidence type="ECO:0000313" key="2">
    <source>
        <dbReference type="EMBL" id="CAB1446597.1"/>
    </source>
</evidence>
<name>A0A9N7VBU8_PLEPL</name>
<dbReference type="Proteomes" id="UP001153269">
    <property type="component" value="Unassembled WGS sequence"/>
</dbReference>
<feature type="region of interest" description="Disordered" evidence="1">
    <location>
        <begin position="75"/>
        <end position="106"/>
    </location>
</feature>
<dbReference type="AlphaFoldDB" id="A0A9N7VBU8"/>
<accession>A0A9N7VBU8</accession>
<feature type="compositionally biased region" description="Basic and acidic residues" evidence="1">
    <location>
        <begin position="79"/>
        <end position="90"/>
    </location>
</feature>
<dbReference type="EMBL" id="CADEAL010003920">
    <property type="protein sequence ID" value="CAB1446597.1"/>
    <property type="molecule type" value="Genomic_DNA"/>
</dbReference>
<feature type="region of interest" description="Disordered" evidence="1">
    <location>
        <begin position="1"/>
        <end position="20"/>
    </location>
</feature>
<organism evidence="2 3">
    <name type="scientific">Pleuronectes platessa</name>
    <name type="common">European plaice</name>
    <dbReference type="NCBI Taxonomy" id="8262"/>
    <lineage>
        <taxon>Eukaryota</taxon>
        <taxon>Metazoa</taxon>
        <taxon>Chordata</taxon>
        <taxon>Craniata</taxon>
        <taxon>Vertebrata</taxon>
        <taxon>Euteleostomi</taxon>
        <taxon>Actinopterygii</taxon>
        <taxon>Neopterygii</taxon>
        <taxon>Teleostei</taxon>
        <taxon>Neoteleostei</taxon>
        <taxon>Acanthomorphata</taxon>
        <taxon>Carangaria</taxon>
        <taxon>Pleuronectiformes</taxon>
        <taxon>Pleuronectoidei</taxon>
        <taxon>Pleuronectidae</taxon>
        <taxon>Pleuronectes</taxon>
    </lineage>
</organism>
<reference evidence="2" key="1">
    <citation type="submission" date="2020-03" db="EMBL/GenBank/DDBJ databases">
        <authorList>
            <person name="Weist P."/>
        </authorList>
    </citation>
    <scope>NUCLEOTIDE SEQUENCE</scope>
</reference>
<proteinExistence type="predicted"/>
<keyword evidence="3" id="KW-1185">Reference proteome</keyword>
<sequence>MLCHELEKLPGDDIDQMEPGRKHFSQLRPSLNVRNRTDEIHVHIFNINSRARTDPDVTGSMSRLICIPEAGGGGYGPRDGFDPRLNDPHRPLGLVPGTIDHTINDK</sequence>